<feature type="domain" description="Swiss Army Knife RNA repair protein HAD" evidence="2">
    <location>
        <begin position="126"/>
        <end position="334"/>
    </location>
</feature>
<feature type="region of interest" description="Disordered" evidence="1">
    <location>
        <begin position="1"/>
        <end position="22"/>
    </location>
</feature>
<evidence type="ECO:0000313" key="4">
    <source>
        <dbReference type="Proteomes" id="UP001151518"/>
    </source>
</evidence>
<dbReference type="PANTHER" id="PTHR10335:SF23">
    <property type="entry name" value="OB FOLD-CONTAINING PROTEIN, NUCLEIC ACID BINDING"/>
    <property type="match status" value="1"/>
</dbReference>
<gene>
    <name evidence="3" type="ORF">GGI25_005451</name>
</gene>
<evidence type="ECO:0000256" key="1">
    <source>
        <dbReference type="SAM" id="MobiDB-lite"/>
    </source>
</evidence>
<feature type="region of interest" description="Disordered" evidence="1">
    <location>
        <begin position="45"/>
        <end position="75"/>
    </location>
</feature>
<dbReference type="EMBL" id="JANBTW010000099">
    <property type="protein sequence ID" value="KAJ2671584.1"/>
    <property type="molecule type" value="Genomic_DNA"/>
</dbReference>
<dbReference type="InterPro" id="IPR018812">
    <property type="entry name" value="SAK_HAD"/>
</dbReference>
<protein>
    <recommendedName>
        <fullName evidence="2">Swiss Army Knife RNA repair protein HAD domain-containing protein</fullName>
    </recommendedName>
</protein>
<accession>A0A9W8FYL7</accession>
<reference evidence="3" key="1">
    <citation type="submission" date="2022-07" db="EMBL/GenBank/DDBJ databases">
        <title>Phylogenomic reconstructions and comparative analyses of Kickxellomycotina fungi.</title>
        <authorList>
            <person name="Reynolds N.K."/>
            <person name="Stajich J.E."/>
            <person name="Barry K."/>
            <person name="Grigoriev I.V."/>
            <person name="Crous P."/>
            <person name="Smith M.E."/>
        </authorList>
    </citation>
    <scope>NUCLEOTIDE SEQUENCE</scope>
    <source>
        <strain evidence="3">NRRL 3115</strain>
    </source>
</reference>
<dbReference type="GO" id="GO:0000494">
    <property type="term" value="P:box C/D sno(s)RNA 3'-end processing"/>
    <property type="evidence" value="ECO:0007669"/>
    <property type="project" value="TreeGrafter"/>
</dbReference>
<sequence>MPNTCSVSADNPNKHPSAAAAAAAAEAVPSQTTCTAAATTAITTPVTDTDSAKAEKQQSRAPPRNLNNHSSETNATIPTHLSTVNWDIPVSDTDFLYRKQLWKLRQRKSGITRLSIFDFDNTLFKSPLPNPRLWDKSLIGMLKSTDLGWFHDSRTLKKPFLHYTRHHWIKSTVSQVRQEAERSDDTLVVLLTGRSHAAYRSLIVNLVSHRPELLFDLIILKETPTRQSPLIPQDDFEPASSEVSRRTAAPLTFDYKMAVVEDTISAFPETKEIRMWDDRTNHCRKMQAYLDSMKARAESSIESVEVFYVPPQTICMEESMERKLVRSMINTHNERVYERALVSGLKPGDKDFLVGSLETNTYLAHIGVLLTAQSSRALQSEVRTPFGWTTEADRMVLIDGPDSQTVLEQDIGAKIGDKVTVVVDCIATFAGAFIAVRVTEIIDVEGRIIQPKLDAGSAAHIIVSYNGVDGARIASNATIGKWRPLISGRLKLEGLIAKHHLTSASIVMPKPVINEVSIGRLVTHYWPMLKGKEIGEKVAEIKQRMDEHGIDNIASNRDKIENIIKSHAFQTQENELPP</sequence>
<comment type="caution">
    <text evidence="3">The sequence shown here is derived from an EMBL/GenBank/DDBJ whole genome shotgun (WGS) entry which is preliminary data.</text>
</comment>
<dbReference type="GO" id="GO:0008649">
    <property type="term" value="F:rRNA methyltransferase activity"/>
    <property type="evidence" value="ECO:0007669"/>
    <property type="project" value="TreeGrafter"/>
</dbReference>
<proteinExistence type="predicted"/>
<evidence type="ECO:0000313" key="3">
    <source>
        <dbReference type="EMBL" id="KAJ2671584.1"/>
    </source>
</evidence>
<dbReference type="PANTHER" id="PTHR10335">
    <property type="entry name" value="RRNA 2-O-METHYLTRANSFERASE FIBRILLARIN"/>
    <property type="match status" value="1"/>
</dbReference>
<dbReference type="GO" id="GO:1990259">
    <property type="term" value="F:histone H2AQ104 methyltransferase activity"/>
    <property type="evidence" value="ECO:0007669"/>
    <property type="project" value="TreeGrafter"/>
</dbReference>
<dbReference type="GO" id="GO:0032040">
    <property type="term" value="C:small-subunit processome"/>
    <property type="evidence" value="ECO:0007669"/>
    <property type="project" value="TreeGrafter"/>
</dbReference>
<dbReference type="OrthoDB" id="5596992at2759"/>
<dbReference type="Pfam" id="PF10307">
    <property type="entry name" value="HAD_SAK_1"/>
    <property type="match status" value="1"/>
</dbReference>
<evidence type="ECO:0000259" key="2">
    <source>
        <dbReference type="Pfam" id="PF10307"/>
    </source>
</evidence>
<dbReference type="Proteomes" id="UP001151518">
    <property type="component" value="Unassembled WGS sequence"/>
</dbReference>
<dbReference type="GO" id="GO:0031428">
    <property type="term" value="C:box C/D methylation guide snoRNP complex"/>
    <property type="evidence" value="ECO:0007669"/>
    <property type="project" value="TreeGrafter"/>
</dbReference>
<organism evidence="3 4">
    <name type="scientific">Coemansia spiralis</name>
    <dbReference type="NCBI Taxonomy" id="417178"/>
    <lineage>
        <taxon>Eukaryota</taxon>
        <taxon>Fungi</taxon>
        <taxon>Fungi incertae sedis</taxon>
        <taxon>Zoopagomycota</taxon>
        <taxon>Kickxellomycotina</taxon>
        <taxon>Kickxellomycetes</taxon>
        <taxon>Kickxellales</taxon>
        <taxon>Kickxellaceae</taxon>
        <taxon>Coemansia</taxon>
    </lineage>
</organism>
<dbReference type="AlphaFoldDB" id="A0A9W8FYL7"/>
<name>A0A9W8FYL7_9FUNG</name>
<feature type="compositionally biased region" description="Polar residues" evidence="1">
    <location>
        <begin position="1"/>
        <end position="11"/>
    </location>
</feature>
<dbReference type="GO" id="GO:0003723">
    <property type="term" value="F:RNA binding"/>
    <property type="evidence" value="ECO:0007669"/>
    <property type="project" value="TreeGrafter"/>
</dbReference>
<feature type="compositionally biased region" description="Polar residues" evidence="1">
    <location>
        <begin position="65"/>
        <end position="75"/>
    </location>
</feature>